<evidence type="ECO:0000313" key="1">
    <source>
        <dbReference type="EMBL" id="ACT93291.1"/>
    </source>
</evidence>
<dbReference type="EMBL" id="CP001619">
    <property type="protein sequence ID" value="ACT93291.1"/>
    <property type="molecule type" value="Genomic_DNA"/>
</dbReference>
<dbReference type="KEGG" id="dfe:Dfer_2068"/>
<sequence>MGGRKFFLTDTYSDMELITSEAVRLAVRMQPQPGGNGLSHSGQHFSASEGNTASGLLISNQGGNFQWENNASGQAWTLKSTYFLIDRNRVAHRASRRAFMTVFARGKRDVVRYLREHRVDFANASDLQQLLHFCNNLPSR</sequence>
<dbReference type="AlphaFoldDB" id="C6VXE8"/>
<organism evidence="1 2">
    <name type="scientific">Dyadobacter fermentans (strain ATCC 700827 / DSM 18053 / CIP 107007 / KCTC 52180 / NS114)</name>
    <dbReference type="NCBI Taxonomy" id="471854"/>
    <lineage>
        <taxon>Bacteria</taxon>
        <taxon>Pseudomonadati</taxon>
        <taxon>Bacteroidota</taxon>
        <taxon>Cytophagia</taxon>
        <taxon>Cytophagales</taxon>
        <taxon>Spirosomataceae</taxon>
        <taxon>Dyadobacter</taxon>
    </lineage>
</organism>
<evidence type="ECO:0000313" key="2">
    <source>
        <dbReference type="Proteomes" id="UP000002011"/>
    </source>
</evidence>
<protein>
    <submittedName>
        <fullName evidence="1">Uncharacterized protein</fullName>
    </submittedName>
</protein>
<dbReference type="STRING" id="471854.Dfer_2068"/>
<dbReference type="Proteomes" id="UP000002011">
    <property type="component" value="Chromosome"/>
</dbReference>
<keyword evidence="2" id="KW-1185">Reference proteome</keyword>
<reference evidence="1 2" key="1">
    <citation type="journal article" date="2009" name="Stand. Genomic Sci.">
        <title>Complete genome sequence of Dyadobacter fermentans type strain (NS114).</title>
        <authorList>
            <person name="Lang E."/>
            <person name="Lapidus A."/>
            <person name="Chertkov O."/>
            <person name="Brettin T."/>
            <person name="Detter J.C."/>
            <person name="Han C."/>
            <person name="Copeland A."/>
            <person name="Glavina Del Rio T."/>
            <person name="Nolan M."/>
            <person name="Chen F."/>
            <person name="Lucas S."/>
            <person name="Tice H."/>
            <person name="Cheng J.F."/>
            <person name="Land M."/>
            <person name="Hauser L."/>
            <person name="Chang Y.J."/>
            <person name="Jeffries C.D."/>
            <person name="Kopitz M."/>
            <person name="Bruce D."/>
            <person name="Goodwin L."/>
            <person name="Pitluck S."/>
            <person name="Ovchinnikova G."/>
            <person name="Pati A."/>
            <person name="Ivanova N."/>
            <person name="Mavrommatis K."/>
            <person name="Chen A."/>
            <person name="Palaniappan K."/>
            <person name="Chain P."/>
            <person name="Bristow J."/>
            <person name="Eisen J.A."/>
            <person name="Markowitz V."/>
            <person name="Hugenholtz P."/>
            <person name="Goker M."/>
            <person name="Rohde M."/>
            <person name="Kyrpides N.C."/>
            <person name="Klenk H.P."/>
        </authorList>
    </citation>
    <scope>NUCLEOTIDE SEQUENCE [LARGE SCALE GENOMIC DNA]</scope>
    <source>
        <strain evidence="2">ATCC 700827 / DSM 18053 / CIP 107007 / KCTC 52180 / NS114</strain>
    </source>
</reference>
<proteinExistence type="predicted"/>
<gene>
    <name evidence="1" type="ordered locus">Dfer_2068</name>
</gene>
<dbReference type="HOGENOM" id="CLU_1831987_0_0_10"/>
<accession>C6VXE8</accession>
<dbReference type="OrthoDB" id="1100665at2"/>
<name>C6VXE8_DYAFD</name>
<dbReference type="RefSeq" id="WP_015811543.1">
    <property type="nucleotide sequence ID" value="NC_013037.1"/>
</dbReference>